<dbReference type="AlphaFoldDB" id="A0A6G6J845"/>
<accession>A0A6G6J845</accession>
<gene>
    <name evidence="1" type="ORF">G5B91_35070</name>
</gene>
<dbReference type="KEGG" id="pnt:G5B91_35070"/>
<evidence type="ECO:0000313" key="1">
    <source>
        <dbReference type="EMBL" id="QIE91555.1"/>
    </source>
</evidence>
<proteinExistence type="predicted"/>
<dbReference type="RefSeq" id="WP_024764886.1">
    <property type="nucleotide sequence ID" value="NZ_CP049142.1"/>
</dbReference>
<keyword evidence="1" id="KW-0614">Plasmid</keyword>
<geneLocation type="plasmid" evidence="2">
    <name>ppnihbp1_1</name>
</geneLocation>
<sequence>MKKEVRDSLSKDFVQQLERALAAREETLNSIEQQVLTMAAVASDLLMGLEIELSHFPLTIGEKTCSTFWKWSPAKRSAGSLRLYLKCNDYETGRLASRRMVIQPSAPGDVGPILEDLLGKRQSGHLLRMISEFLDHSDRASRWAHQLAGAETIRTEEFGSVISAWVGLLAENAAPAATRLRELITRFNAVDDELRHAVFEFNESSQPVRYGSIICRPDVSPSDPLGPTEPVFRVVTYFNRATGKRQTTPIAEYKRGHILRELRASLTTKLGREPEPAEVEGALQGQRRRSTSPWITREVISHCYLGKHSSNILRQQKNIAAFMEEWLALRGQFQALLEP</sequence>
<dbReference type="EMBL" id="CP049142">
    <property type="protein sequence ID" value="QIE91555.1"/>
    <property type="molecule type" value="Genomic_DNA"/>
</dbReference>
<evidence type="ECO:0000313" key="2">
    <source>
        <dbReference type="Proteomes" id="UP000501063"/>
    </source>
</evidence>
<dbReference type="Proteomes" id="UP000501063">
    <property type="component" value="Plasmid pPniHBP1_1"/>
</dbReference>
<protein>
    <submittedName>
        <fullName evidence="1">Uncharacterized protein</fullName>
    </submittedName>
</protein>
<name>A0A6G6J845_PSENT</name>
<organism evidence="1 2">
    <name type="scientific">Pseudomonas nitroreducens</name>
    <dbReference type="NCBI Taxonomy" id="46680"/>
    <lineage>
        <taxon>Bacteria</taxon>
        <taxon>Pseudomonadati</taxon>
        <taxon>Pseudomonadota</taxon>
        <taxon>Gammaproteobacteria</taxon>
        <taxon>Pseudomonadales</taxon>
        <taxon>Pseudomonadaceae</taxon>
        <taxon>Pseudomonas</taxon>
    </lineage>
</organism>
<reference evidence="1 2" key="1">
    <citation type="submission" date="2020-02" db="EMBL/GenBank/DDBJ databases">
        <title>Integrative conjugative elements (ICEs) and plasmids drive adaptation of Pseudomonas nitroreducens strain HBP1 to wastewater environment.</title>
        <authorList>
            <person name="Sentchilo V."/>
            <person name="Carraro N."/>
            <person name="Bertelli C."/>
            <person name="van der Meer J.R."/>
        </authorList>
    </citation>
    <scope>NUCLEOTIDE SEQUENCE [LARGE SCALE GENOMIC DNA]</scope>
    <source>
        <strain evidence="1 2">HBP1</strain>
        <plasmid evidence="2">ppnihbp1_1</plasmid>
    </source>
</reference>